<dbReference type="Pfam" id="PF16363">
    <property type="entry name" value="GDP_Man_Dehyd"/>
    <property type="match status" value="1"/>
</dbReference>
<dbReference type="InterPro" id="IPR016040">
    <property type="entry name" value="NAD(P)-bd_dom"/>
</dbReference>
<dbReference type="EC" id="4.2.1.46" evidence="4 8"/>
<evidence type="ECO:0000256" key="3">
    <source>
        <dbReference type="ARBA" id="ARBA00008178"/>
    </source>
</evidence>
<evidence type="ECO:0000313" key="10">
    <source>
        <dbReference type="EMBL" id="ACN64841.1"/>
    </source>
</evidence>
<accession>C0JWC1</accession>
<evidence type="ECO:0000256" key="4">
    <source>
        <dbReference type="ARBA" id="ARBA00011990"/>
    </source>
</evidence>
<comment type="similarity">
    <text evidence="3 8">Belongs to the NAD(P)-dependent epimerase/dehydratase family. dTDP-glucose dehydratase subfamily.</text>
</comment>
<evidence type="ECO:0000256" key="5">
    <source>
        <dbReference type="ARBA" id="ARBA00016977"/>
    </source>
</evidence>
<gene>
    <name evidence="10" type="primary">pokS2</name>
</gene>
<evidence type="ECO:0000256" key="6">
    <source>
        <dbReference type="ARBA" id="ARBA00023027"/>
    </source>
</evidence>
<dbReference type="CDD" id="cd05246">
    <property type="entry name" value="dTDP_GD_SDR_e"/>
    <property type="match status" value="1"/>
</dbReference>
<proteinExistence type="inferred from homology"/>
<dbReference type="EMBL" id="FJ483966">
    <property type="protein sequence ID" value="ACN64841.1"/>
    <property type="molecule type" value="Genomic_DNA"/>
</dbReference>
<organism evidence="10">
    <name type="scientific">Streptomyces diastatochromogenes</name>
    <dbReference type="NCBI Taxonomy" id="42236"/>
    <lineage>
        <taxon>Bacteria</taxon>
        <taxon>Bacillati</taxon>
        <taxon>Actinomycetota</taxon>
        <taxon>Actinomycetes</taxon>
        <taxon>Kitasatosporales</taxon>
        <taxon>Streptomycetaceae</taxon>
        <taxon>Streptomyces</taxon>
    </lineage>
</organism>
<keyword evidence="6" id="KW-0520">NAD</keyword>
<dbReference type="NCBIfam" id="TIGR01181">
    <property type="entry name" value="dTDP_gluc_dehyt"/>
    <property type="match status" value="1"/>
</dbReference>
<evidence type="ECO:0000256" key="2">
    <source>
        <dbReference type="ARBA" id="ARBA00001911"/>
    </source>
</evidence>
<keyword evidence="7 8" id="KW-0456">Lyase</keyword>
<comment type="catalytic activity">
    <reaction evidence="1 8">
        <text>dTDP-alpha-D-glucose = dTDP-4-dehydro-6-deoxy-alpha-D-glucose + H2O</text>
        <dbReference type="Rhea" id="RHEA:17221"/>
        <dbReference type="ChEBI" id="CHEBI:15377"/>
        <dbReference type="ChEBI" id="CHEBI:57477"/>
        <dbReference type="ChEBI" id="CHEBI:57649"/>
        <dbReference type="EC" id="4.2.1.46"/>
    </reaction>
</comment>
<evidence type="ECO:0000256" key="8">
    <source>
        <dbReference type="RuleBase" id="RU004473"/>
    </source>
</evidence>
<dbReference type="SUPFAM" id="SSF51735">
    <property type="entry name" value="NAD(P)-binding Rossmann-fold domains"/>
    <property type="match status" value="1"/>
</dbReference>
<dbReference type="InterPro" id="IPR005888">
    <property type="entry name" value="dTDP_Gluc_deHydtase"/>
</dbReference>
<dbReference type="PANTHER" id="PTHR43000">
    <property type="entry name" value="DTDP-D-GLUCOSE 4,6-DEHYDRATASE-RELATED"/>
    <property type="match status" value="1"/>
</dbReference>
<name>C0JWC1_STRDA</name>
<evidence type="ECO:0000259" key="9">
    <source>
        <dbReference type="Pfam" id="PF16363"/>
    </source>
</evidence>
<dbReference type="Gene3D" id="3.90.25.10">
    <property type="entry name" value="UDP-galactose 4-epimerase, domain 1"/>
    <property type="match status" value="1"/>
</dbReference>
<protein>
    <recommendedName>
        <fullName evidence="5 8">dTDP-glucose 4,6-dehydratase</fullName>
        <ecNumber evidence="4 8">4.2.1.46</ecNumber>
    </recommendedName>
</protein>
<dbReference type="GO" id="GO:0009225">
    <property type="term" value="P:nucleotide-sugar metabolic process"/>
    <property type="evidence" value="ECO:0007669"/>
    <property type="project" value="InterPro"/>
</dbReference>
<evidence type="ECO:0000256" key="7">
    <source>
        <dbReference type="ARBA" id="ARBA00023239"/>
    </source>
</evidence>
<dbReference type="InterPro" id="IPR036291">
    <property type="entry name" value="NAD(P)-bd_dom_sf"/>
</dbReference>
<feature type="domain" description="NAD(P)-binding" evidence="9">
    <location>
        <begin position="7"/>
        <end position="305"/>
    </location>
</feature>
<dbReference type="Gene3D" id="3.40.50.720">
    <property type="entry name" value="NAD(P)-binding Rossmann-like Domain"/>
    <property type="match status" value="1"/>
</dbReference>
<dbReference type="AlphaFoldDB" id="C0JWC1"/>
<evidence type="ECO:0000256" key="1">
    <source>
        <dbReference type="ARBA" id="ARBA00001539"/>
    </source>
</evidence>
<reference evidence="10" key="1">
    <citation type="journal article" date="2009" name="ChemBioChem">
        <title>Organisation of the biosynthetic gene cluster and tailoring enzymes in the biosynthesis of the tetracyclic quinone glycoside antibiotic polyketomycin.</title>
        <authorList>
            <person name="Daum M."/>
            <person name="Peintner I."/>
            <person name="Linnenbrink A."/>
            <person name="Frerich A."/>
            <person name="Weber M."/>
            <person name="Paululat T."/>
            <person name="Bechthold A."/>
        </authorList>
    </citation>
    <scope>NUCLEOTIDE SEQUENCE</scope>
    <source>
        <strain evidence="10">Tu6028</strain>
    </source>
</reference>
<dbReference type="GO" id="GO:0008460">
    <property type="term" value="F:dTDP-glucose 4,6-dehydratase activity"/>
    <property type="evidence" value="ECO:0007669"/>
    <property type="project" value="UniProtKB-EC"/>
</dbReference>
<comment type="cofactor">
    <cofactor evidence="2 8">
        <name>NAD(+)</name>
        <dbReference type="ChEBI" id="CHEBI:57540"/>
    </cofactor>
</comment>
<sequence length="329" mass="35965">MSGPRILVTGGAGFIGSHYVRAVLAGEYPAFADAEVTVLDKLTYAGNPANLGEVRCEFVWGDLCDPELLSKVIPGQDVVVNFAAESHVDRSIAGSAEFVRTNVLGVHALLQACLEAGTPRVVQVSTDEVYGSIDAGSWDEEAPLRPRSPYAASKAGGDLVARAYAVTHGLPVSITRCGNNYGPRQYPEKVIPLFITRLLEGRKVPLYGDGGNVRDWVHVEDHCRGVQLVAERGEPGEIYHIAGTAELTNRQLTERLLEACGRDWDMVEHVTDRKGHDRRYSLDDGKLRALGFAPRIPFATGLAETVRWYADHPEWRIGQSFVSREGDQS</sequence>